<dbReference type="RefSeq" id="WP_137343379.1">
    <property type="nucleotide sequence ID" value="NZ_BSQH01000005.1"/>
</dbReference>
<dbReference type="PROSITE" id="PS51257">
    <property type="entry name" value="PROKAR_LIPOPROTEIN"/>
    <property type="match status" value="1"/>
</dbReference>
<proteinExistence type="predicted"/>
<organism evidence="3 4">
    <name type="scientific">Dyadobacter frigoris</name>
    <dbReference type="NCBI Taxonomy" id="2576211"/>
    <lineage>
        <taxon>Bacteria</taxon>
        <taxon>Pseudomonadati</taxon>
        <taxon>Bacteroidota</taxon>
        <taxon>Cytophagia</taxon>
        <taxon>Cytophagales</taxon>
        <taxon>Spirosomataceae</taxon>
        <taxon>Dyadobacter</taxon>
    </lineage>
</organism>
<accession>A0A4V6BHW7</accession>
<feature type="signal peptide" evidence="1">
    <location>
        <begin position="1"/>
        <end position="23"/>
    </location>
</feature>
<keyword evidence="1" id="KW-0732">Signal</keyword>
<evidence type="ECO:0000259" key="2">
    <source>
        <dbReference type="Pfam" id="PF13590"/>
    </source>
</evidence>
<dbReference type="OrthoDB" id="118896at2"/>
<feature type="domain" description="DUF4136" evidence="2">
    <location>
        <begin position="30"/>
        <end position="178"/>
    </location>
</feature>
<sequence length="181" mass="20766">MIKYIKYSILAWSLFLASCSAGYHSLKTSKETDFTISDYSTFGFQHDTVDSDSLPEPFFKNIELIKNAIADNLVSKGLRESQDPVLMINLSARMGDKVQTRQTDFRTDGLPRYTGQRRYSWKSEEVPVGKYKVGTLFLDISETRQDKQVWRGEIENILPGKETKIQTQLVKAVDDLLDRIK</sequence>
<evidence type="ECO:0000313" key="3">
    <source>
        <dbReference type="EMBL" id="TKT87993.1"/>
    </source>
</evidence>
<dbReference type="InterPro" id="IPR025411">
    <property type="entry name" value="DUF4136"/>
</dbReference>
<evidence type="ECO:0000313" key="4">
    <source>
        <dbReference type="Proteomes" id="UP000304900"/>
    </source>
</evidence>
<dbReference type="AlphaFoldDB" id="A0A4V6BHW7"/>
<gene>
    <name evidence="3" type="ORF">FDK13_28235</name>
</gene>
<keyword evidence="4" id="KW-1185">Reference proteome</keyword>
<feature type="chain" id="PRO_5020244480" evidence="1">
    <location>
        <begin position="24"/>
        <end position="181"/>
    </location>
</feature>
<evidence type="ECO:0000256" key="1">
    <source>
        <dbReference type="SAM" id="SignalP"/>
    </source>
</evidence>
<dbReference type="Gene3D" id="3.30.160.670">
    <property type="match status" value="1"/>
</dbReference>
<reference evidence="3 4" key="1">
    <citation type="submission" date="2019-05" db="EMBL/GenBank/DDBJ databases">
        <title>Dyadobacter AR-3-8 sp. nov., isolated from arctic soil.</title>
        <authorList>
            <person name="Chaudhary D.K."/>
        </authorList>
    </citation>
    <scope>NUCLEOTIDE SEQUENCE [LARGE SCALE GENOMIC DNA]</scope>
    <source>
        <strain evidence="3 4">AR-3-8</strain>
    </source>
</reference>
<name>A0A4V6BHW7_9BACT</name>
<comment type="caution">
    <text evidence="3">The sequence shown here is derived from an EMBL/GenBank/DDBJ whole genome shotgun (WGS) entry which is preliminary data.</text>
</comment>
<dbReference type="Proteomes" id="UP000304900">
    <property type="component" value="Unassembled WGS sequence"/>
</dbReference>
<protein>
    <submittedName>
        <fullName evidence="3">DUF4136 domain-containing protein</fullName>
    </submittedName>
</protein>
<dbReference type="EMBL" id="SZVO01000017">
    <property type="protein sequence ID" value="TKT87993.1"/>
    <property type="molecule type" value="Genomic_DNA"/>
</dbReference>
<dbReference type="Pfam" id="PF13590">
    <property type="entry name" value="DUF4136"/>
    <property type="match status" value="1"/>
</dbReference>